<gene>
    <name evidence="4" type="ORF">METZ01_LOCUS37070</name>
</gene>
<keyword evidence="2" id="KW-0689">Ribosomal protein</keyword>
<sequence length="172" mass="18712">MDRESKERVVSSLNKQFSESNLLILTHNNGLSVGEITSLRSQLRETDSTLRVTKNSLSKIAISNTQAEVLSDQLNGPIAIVFSKELSSQPKILSNFSKDHENFSIVGGFMEGEIIDKETINTLASLPSFDVLRATLLSMLCASATSLAGILNRPGGKLNQVIYAKSKEDKVA</sequence>
<evidence type="ECO:0000313" key="4">
    <source>
        <dbReference type="EMBL" id="SUZ84216.1"/>
    </source>
</evidence>
<proteinExistence type="inferred from homology"/>
<evidence type="ECO:0000256" key="2">
    <source>
        <dbReference type="ARBA" id="ARBA00022980"/>
    </source>
</evidence>
<dbReference type="AlphaFoldDB" id="A0A381QXQ9"/>
<dbReference type="GO" id="GO:0003735">
    <property type="term" value="F:structural constituent of ribosome"/>
    <property type="evidence" value="ECO:0007669"/>
    <property type="project" value="InterPro"/>
</dbReference>
<dbReference type="PROSITE" id="PS01109">
    <property type="entry name" value="RIBOSOMAL_L10"/>
    <property type="match status" value="1"/>
</dbReference>
<dbReference type="NCBIfam" id="NF000955">
    <property type="entry name" value="PRK00099.1-1"/>
    <property type="match status" value="1"/>
</dbReference>
<protein>
    <recommendedName>
        <fullName evidence="5">50S ribosomal protein L10</fullName>
    </recommendedName>
</protein>
<dbReference type="InterPro" id="IPR001790">
    <property type="entry name" value="Ribosomal_uL10"/>
</dbReference>
<dbReference type="InterPro" id="IPR043141">
    <property type="entry name" value="Ribosomal_uL10-like_sf"/>
</dbReference>
<evidence type="ECO:0008006" key="5">
    <source>
        <dbReference type="Google" id="ProtNLM"/>
    </source>
</evidence>
<dbReference type="CDD" id="cd05797">
    <property type="entry name" value="Ribosomal_L10"/>
    <property type="match status" value="1"/>
</dbReference>
<dbReference type="GO" id="GO:0006412">
    <property type="term" value="P:translation"/>
    <property type="evidence" value="ECO:0007669"/>
    <property type="project" value="InterPro"/>
</dbReference>
<dbReference type="InterPro" id="IPR047865">
    <property type="entry name" value="Ribosomal_uL10_bac_type"/>
</dbReference>
<reference evidence="4" key="1">
    <citation type="submission" date="2018-05" db="EMBL/GenBank/DDBJ databases">
        <authorList>
            <person name="Lanie J.A."/>
            <person name="Ng W.-L."/>
            <person name="Kazmierczak K.M."/>
            <person name="Andrzejewski T.M."/>
            <person name="Davidsen T.M."/>
            <person name="Wayne K.J."/>
            <person name="Tettelin H."/>
            <person name="Glass J.I."/>
            <person name="Rusch D."/>
            <person name="Podicherti R."/>
            <person name="Tsui H.-C.T."/>
            <person name="Winkler M.E."/>
        </authorList>
    </citation>
    <scope>NUCLEOTIDE SEQUENCE</scope>
</reference>
<evidence type="ECO:0000256" key="3">
    <source>
        <dbReference type="ARBA" id="ARBA00023274"/>
    </source>
</evidence>
<dbReference type="SUPFAM" id="SSF160369">
    <property type="entry name" value="Ribosomal protein L10-like"/>
    <property type="match status" value="1"/>
</dbReference>
<dbReference type="InterPro" id="IPR002363">
    <property type="entry name" value="Ribosomal_uL10_CS_bac"/>
</dbReference>
<evidence type="ECO:0000256" key="1">
    <source>
        <dbReference type="ARBA" id="ARBA00008889"/>
    </source>
</evidence>
<dbReference type="Pfam" id="PF00466">
    <property type="entry name" value="Ribosomal_L10"/>
    <property type="match status" value="1"/>
</dbReference>
<dbReference type="HAMAP" id="MF_00362">
    <property type="entry name" value="Ribosomal_uL10"/>
    <property type="match status" value="1"/>
</dbReference>
<name>A0A381QXQ9_9ZZZZ</name>
<dbReference type="EMBL" id="UINC01001585">
    <property type="protein sequence ID" value="SUZ84216.1"/>
    <property type="molecule type" value="Genomic_DNA"/>
</dbReference>
<dbReference type="Gene3D" id="3.30.70.1730">
    <property type="match status" value="1"/>
</dbReference>
<comment type="similarity">
    <text evidence="1">Belongs to the universal ribosomal protein uL10 family.</text>
</comment>
<keyword evidence="3" id="KW-0687">Ribonucleoprotein</keyword>
<organism evidence="4">
    <name type="scientific">marine metagenome</name>
    <dbReference type="NCBI Taxonomy" id="408172"/>
    <lineage>
        <taxon>unclassified sequences</taxon>
        <taxon>metagenomes</taxon>
        <taxon>ecological metagenomes</taxon>
    </lineage>
</organism>
<dbReference type="GO" id="GO:0015934">
    <property type="term" value="C:large ribosomal subunit"/>
    <property type="evidence" value="ECO:0007669"/>
    <property type="project" value="InterPro"/>
</dbReference>
<accession>A0A381QXQ9</accession>
<dbReference type="InterPro" id="IPR022973">
    <property type="entry name" value="Ribosomal_uL10_bac"/>
</dbReference>
<dbReference type="PANTHER" id="PTHR11560">
    <property type="entry name" value="39S RIBOSOMAL PROTEIN L10, MITOCHONDRIAL"/>
    <property type="match status" value="1"/>
</dbReference>